<feature type="compositionally biased region" description="Polar residues" evidence="2">
    <location>
        <begin position="16"/>
        <end position="28"/>
    </location>
</feature>
<feature type="region of interest" description="Disordered" evidence="2">
    <location>
        <begin position="567"/>
        <end position="616"/>
    </location>
</feature>
<dbReference type="PANTHER" id="PTHR23308">
    <property type="entry name" value="NUCLEAR INHIBITOR OF PROTEIN PHOSPHATASE-1"/>
    <property type="match status" value="1"/>
</dbReference>
<feature type="domain" description="FHA" evidence="3">
    <location>
        <begin position="158"/>
        <end position="208"/>
    </location>
</feature>
<feature type="region of interest" description="Disordered" evidence="2">
    <location>
        <begin position="1"/>
        <end position="116"/>
    </location>
</feature>
<feature type="compositionally biased region" description="Low complexity" evidence="2">
    <location>
        <begin position="29"/>
        <end position="42"/>
    </location>
</feature>
<protein>
    <recommendedName>
        <fullName evidence="3">FHA domain-containing protein</fullName>
    </recommendedName>
</protein>
<feature type="compositionally biased region" description="Basic and acidic residues" evidence="2">
    <location>
        <begin position="83"/>
        <end position="107"/>
    </location>
</feature>
<dbReference type="Pfam" id="PF00498">
    <property type="entry name" value="FHA"/>
    <property type="match status" value="1"/>
</dbReference>
<evidence type="ECO:0000313" key="4">
    <source>
        <dbReference type="EMBL" id="RZC74734.1"/>
    </source>
</evidence>
<dbReference type="Proteomes" id="UP000316621">
    <property type="component" value="Chromosome 8"/>
</dbReference>
<evidence type="ECO:0000259" key="3">
    <source>
        <dbReference type="PROSITE" id="PS50006"/>
    </source>
</evidence>
<gene>
    <name evidence="4" type="ORF">C5167_050215</name>
</gene>
<reference evidence="4 5" key="1">
    <citation type="journal article" date="2018" name="Science">
        <title>The opium poppy genome and morphinan production.</title>
        <authorList>
            <person name="Guo L."/>
            <person name="Winzer T."/>
            <person name="Yang X."/>
            <person name="Li Y."/>
            <person name="Ning Z."/>
            <person name="He Z."/>
            <person name="Teodor R."/>
            <person name="Lu Y."/>
            <person name="Bowser T.A."/>
            <person name="Graham I.A."/>
            <person name="Ye K."/>
        </authorList>
    </citation>
    <scope>NUCLEOTIDE SEQUENCE [LARGE SCALE GENOMIC DNA]</scope>
    <source>
        <strain evidence="5">cv. HN1</strain>
        <tissue evidence="4">Leaves</tissue>
    </source>
</reference>
<dbReference type="AlphaFoldDB" id="A0A4Y7KN18"/>
<dbReference type="SMART" id="SM00240">
    <property type="entry name" value="FHA"/>
    <property type="match status" value="1"/>
</dbReference>
<feature type="coiled-coil region" evidence="1">
    <location>
        <begin position="400"/>
        <end position="427"/>
    </location>
</feature>
<dbReference type="Gramene" id="RZC74734">
    <property type="protein sequence ID" value="RZC74734"/>
    <property type="gene ID" value="C5167_050215"/>
</dbReference>
<dbReference type="InterPro" id="IPR000253">
    <property type="entry name" value="FHA_dom"/>
</dbReference>
<organism evidence="4 5">
    <name type="scientific">Papaver somniferum</name>
    <name type="common">Opium poppy</name>
    <dbReference type="NCBI Taxonomy" id="3469"/>
    <lineage>
        <taxon>Eukaryota</taxon>
        <taxon>Viridiplantae</taxon>
        <taxon>Streptophyta</taxon>
        <taxon>Embryophyta</taxon>
        <taxon>Tracheophyta</taxon>
        <taxon>Spermatophyta</taxon>
        <taxon>Magnoliopsida</taxon>
        <taxon>Ranunculales</taxon>
        <taxon>Papaveraceae</taxon>
        <taxon>Papaveroideae</taxon>
        <taxon>Papaver</taxon>
    </lineage>
</organism>
<dbReference type="EMBL" id="CM010722">
    <property type="protein sequence ID" value="RZC74734.1"/>
    <property type="molecule type" value="Genomic_DNA"/>
</dbReference>
<accession>A0A4Y7KN18</accession>
<keyword evidence="5" id="KW-1185">Reference proteome</keyword>
<dbReference type="PROSITE" id="PS50006">
    <property type="entry name" value="FHA_DOMAIN"/>
    <property type="match status" value="1"/>
</dbReference>
<dbReference type="InterPro" id="IPR008984">
    <property type="entry name" value="SMAD_FHA_dom_sf"/>
</dbReference>
<dbReference type="InterPro" id="IPR050923">
    <property type="entry name" value="Cell_Proc_Reg/RNA_Proc"/>
</dbReference>
<feature type="compositionally biased region" description="Pro residues" evidence="2">
    <location>
        <begin position="1"/>
        <end position="13"/>
    </location>
</feature>
<evidence type="ECO:0000256" key="2">
    <source>
        <dbReference type="SAM" id="MobiDB-lite"/>
    </source>
</evidence>
<feature type="region of interest" description="Disordered" evidence="2">
    <location>
        <begin position="782"/>
        <end position="825"/>
    </location>
</feature>
<dbReference type="OMA" id="ITWQTYR"/>
<feature type="compositionally biased region" description="Acidic residues" evidence="2">
    <location>
        <begin position="445"/>
        <end position="457"/>
    </location>
</feature>
<feature type="compositionally biased region" description="Polar residues" evidence="2">
    <location>
        <begin position="814"/>
        <end position="825"/>
    </location>
</feature>
<sequence length="825" mass="91817">MKEAMGPPPPKNPKPSISSLADTGTQDPNSSSSSNSVTMKIPMGPPPPKNPNPSKIDAEIDGGIQENTTSTATTASTANTTIIDERQSDEGKNEVTESKEKTLEISKPKPSKSSEPVNVTVPYTIPPWSAPPRHPFFFEILKDGSIIDQFDVSTKGAYMFGRVDLCDFVLDHPTISRFHAVLQFKQSGDAYLYDLASTHGTSINKNQYQLAFEKFERVGVASELWAQVRKVGFMEIKTYYQTVQSQKYQHEVLPKVKIKTYTDLHVGDVVRFGLSSRLYIFQGPSELMPPERDFNKIRSARIREEAQDREASLRRAKLEASLADGISWGLSEDVIEEAEEVTEEITWQTYKGQLTERQEKTREKIIKRTEKIANMKKEIDAIRSKDISQGGLTQGQQTQIARNEQRMSQILEELESLEETLNESIQESLGARGGKRLGKNKGAIEDEDEASSDEDDFYDRTKKKPIQKAGESTSVETADTLLDKKDAIVSEIESKARLLLSERNKVIPEVERTMENGDDALDAYMTGLSSQLVLDTTTQLQAEISSLQTELDRIIYLLKIADPTGEASKRRISKTESKSKEAGATSPVTEKLPVEKKKSSATLQMPKDGPILKLGSPSIITTTQEPKPLKKDVTEVTGVKESKSAVYVATKPVWLGATDNIKNKDSQPVEVPSDINEPDQFVDYKDRKKTLEKVTNSSVNPVLEIEDAAPGLIIRKRKHAEEPKEHDDKDPETTASLSVEAASTAADAVALLLKHKKGYFASEDMEENESFKTVAHPSKEIKTRRVVGPEKPNFLENDNPDYETWVPPEGQSGDGRTSLNERYGY</sequence>
<dbReference type="SUPFAM" id="SSF49879">
    <property type="entry name" value="SMAD/FHA domain"/>
    <property type="match status" value="1"/>
</dbReference>
<name>A0A4Y7KN18_PAPSO</name>
<dbReference type="Gene3D" id="2.60.200.20">
    <property type="match status" value="1"/>
</dbReference>
<evidence type="ECO:0000313" key="5">
    <source>
        <dbReference type="Proteomes" id="UP000316621"/>
    </source>
</evidence>
<feature type="compositionally biased region" description="Basic and acidic residues" evidence="2">
    <location>
        <begin position="719"/>
        <end position="732"/>
    </location>
</feature>
<proteinExistence type="predicted"/>
<feature type="compositionally biased region" description="Basic and acidic residues" evidence="2">
    <location>
        <begin position="567"/>
        <end position="581"/>
    </location>
</feature>
<feature type="compositionally biased region" description="Low complexity" evidence="2">
    <location>
        <begin position="67"/>
        <end position="81"/>
    </location>
</feature>
<feature type="region of interest" description="Disordered" evidence="2">
    <location>
        <begin position="432"/>
        <end position="472"/>
    </location>
</feature>
<feature type="region of interest" description="Disordered" evidence="2">
    <location>
        <begin position="715"/>
        <end position="739"/>
    </location>
</feature>
<keyword evidence="1" id="KW-0175">Coiled coil</keyword>
<evidence type="ECO:0000256" key="1">
    <source>
        <dbReference type="SAM" id="Coils"/>
    </source>
</evidence>